<feature type="transmembrane region" description="Helical" evidence="18">
    <location>
        <begin position="12"/>
        <end position="38"/>
    </location>
</feature>
<sequence>MAPMGIRLSPLGVVVFCLLGVGIIYHLYAGVISSRIAALRKRRTVDMRELLALSVEAAVRGGHELKRIREDSLVEDKSKGNTKEGANEKLTSGDLLSHRKMYHLIKNTFPYIQVNSGMRDDAVGEETAAWNHVIPADMQQIGDGKEVAAEEVTVWISPLDGSQEYAENLRKYVTTMVCVAVNGAPVVGVIHKPFTEYTAWAMVGAGANVRARSAYSEKSPQVIVSRSHAGKVNGFIQTAFGNDTVIRVAGGAGYKVLTLLDPSDDTYEKADMYLHITYIKKWDICAGDAILKALGGHMTNLKGEEIDYRGAEANNGGVLASIGVDHQTLLGKLQSVDSPKQR</sequence>
<dbReference type="GO" id="GO:0005794">
    <property type="term" value="C:Golgi apparatus"/>
    <property type="evidence" value="ECO:0007669"/>
    <property type="project" value="UniProtKB-ARBA"/>
</dbReference>
<dbReference type="EC" id="3.1.3.25" evidence="6"/>
<evidence type="ECO:0000256" key="2">
    <source>
        <dbReference type="ARBA" id="ARBA00001946"/>
    </source>
</evidence>
<proteinExistence type="inferred from homology"/>
<comment type="similarity">
    <text evidence="5">Belongs to the inositol monophosphatase superfamily.</text>
</comment>
<keyword evidence="20" id="KW-1185">Reference proteome</keyword>
<dbReference type="PANTHER" id="PTHR43028">
    <property type="entry name" value="3'(2'),5'-BISPHOSPHATE NUCLEOTIDASE 1"/>
    <property type="match status" value="1"/>
</dbReference>
<evidence type="ECO:0000313" key="19">
    <source>
        <dbReference type="EMBL" id="KAI1901412.1"/>
    </source>
</evidence>
<dbReference type="SUPFAM" id="SSF56655">
    <property type="entry name" value="Carbohydrate phosphatase"/>
    <property type="match status" value="1"/>
</dbReference>
<evidence type="ECO:0000256" key="4">
    <source>
        <dbReference type="ARBA" id="ARBA00005152"/>
    </source>
</evidence>
<feature type="binding site" evidence="17">
    <location>
        <position position="159"/>
    </location>
    <ligand>
        <name>Mg(2+)</name>
        <dbReference type="ChEBI" id="CHEBI:18420"/>
        <label>1</label>
        <note>catalytic</note>
    </ligand>
</feature>
<evidence type="ECO:0000256" key="6">
    <source>
        <dbReference type="ARBA" id="ARBA00013106"/>
    </source>
</evidence>
<protein>
    <recommendedName>
        <fullName evidence="6">inositol-phosphate phosphatase</fullName>
        <ecNumber evidence="6">3.1.3.25</ecNumber>
    </recommendedName>
    <alternativeName>
        <fullName evidence="16">3'(2'), 5'-bisphosphate nucleotidase 2</fullName>
    </alternativeName>
    <alternativeName>
        <fullName evidence="14">Inositol monophosphatase domain-containing protein 1</fullName>
    </alternativeName>
    <alternativeName>
        <fullName evidence="15">Inositol-1(or 4)-monophosphatase 3</fullName>
    </alternativeName>
    <alternativeName>
        <fullName evidence="13">Myo-inositol monophosphatase A3</fullName>
    </alternativeName>
</protein>
<dbReference type="InterPro" id="IPR000760">
    <property type="entry name" value="Inositol_monophosphatase-like"/>
</dbReference>
<dbReference type="GO" id="GO:0046854">
    <property type="term" value="P:phosphatidylinositol phosphate biosynthetic process"/>
    <property type="evidence" value="ECO:0007669"/>
    <property type="project" value="InterPro"/>
</dbReference>
<dbReference type="AlphaFoldDB" id="A0A8T3DWU9"/>
<dbReference type="PROSITE" id="PS00630">
    <property type="entry name" value="IMP_2"/>
    <property type="match status" value="1"/>
</dbReference>
<evidence type="ECO:0000256" key="13">
    <source>
        <dbReference type="ARBA" id="ARBA00042119"/>
    </source>
</evidence>
<comment type="catalytic activity">
    <reaction evidence="1">
        <text>a myo-inositol phosphate + H2O = myo-inositol + phosphate</text>
        <dbReference type="Rhea" id="RHEA:24056"/>
        <dbReference type="ChEBI" id="CHEBI:15377"/>
        <dbReference type="ChEBI" id="CHEBI:17268"/>
        <dbReference type="ChEBI" id="CHEBI:43474"/>
        <dbReference type="ChEBI" id="CHEBI:84139"/>
        <dbReference type="EC" id="3.1.3.25"/>
    </reaction>
</comment>
<evidence type="ECO:0000256" key="10">
    <source>
        <dbReference type="ARBA" id="ARBA00022842"/>
    </source>
</evidence>
<gene>
    <name evidence="19" type="ORF">AGOR_G00034180</name>
</gene>
<comment type="pathway">
    <text evidence="4">Polyol metabolism; myo-inositol biosynthesis; myo-inositol from D-glucose 6-phosphate: step 2/2.</text>
</comment>
<dbReference type="InterPro" id="IPR020550">
    <property type="entry name" value="Inositol_monophosphatase_CS"/>
</dbReference>
<keyword evidence="12 18" id="KW-0472">Membrane</keyword>
<feature type="binding site" evidence="17">
    <location>
        <position position="160"/>
    </location>
    <ligand>
        <name>Mg(2+)</name>
        <dbReference type="ChEBI" id="CHEBI:18420"/>
        <label>1</label>
        <note>catalytic</note>
    </ligand>
</feature>
<evidence type="ECO:0000256" key="9">
    <source>
        <dbReference type="ARBA" id="ARBA00022801"/>
    </source>
</evidence>
<dbReference type="GO" id="GO:0008254">
    <property type="term" value="F:3'-nucleotidase activity"/>
    <property type="evidence" value="ECO:0007669"/>
    <property type="project" value="TreeGrafter"/>
</dbReference>
<dbReference type="GO" id="GO:0046872">
    <property type="term" value="F:metal ion binding"/>
    <property type="evidence" value="ECO:0007669"/>
    <property type="project" value="UniProtKB-KW"/>
</dbReference>
<evidence type="ECO:0000256" key="7">
    <source>
        <dbReference type="ARBA" id="ARBA00022692"/>
    </source>
</evidence>
<keyword evidence="10 17" id="KW-0460">Magnesium</keyword>
<evidence type="ECO:0000256" key="3">
    <source>
        <dbReference type="ARBA" id="ARBA00004167"/>
    </source>
</evidence>
<evidence type="ECO:0000256" key="5">
    <source>
        <dbReference type="ARBA" id="ARBA00009759"/>
    </source>
</evidence>
<organism evidence="19 20">
    <name type="scientific">Albula goreensis</name>
    <dbReference type="NCBI Taxonomy" id="1534307"/>
    <lineage>
        <taxon>Eukaryota</taxon>
        <taxon>Metazoa</taxon>
        <taxon>Chordata</taxon>
        <taxon>Craniata</taxon>
        <taxon>Vertebrata</taxon>
        <taxon>Euteleostomi</taxon>
        <taxon>Actinopterygii</taxon>
        <taxon>Neopterygii</taxon>
        <taxon>Teleostei</taxon>
        <taxon>Albuliformes</taxon>
        <taxon>Albulidae</taxon>
        <taxon>Albula</taxon>
    </lineage>
</organism>
<dbReference type="PANTHER" id="PTHR43028:SF4">
    <property type="entry name" value="INOSITOL MONOPHOSPHATASE 3"/>
    <property type="match status" value="1"/>
</dbReference>
<evidence type="ECO:0000256" key="1">
    <source>
        <dbReference type="ARBA" id="ARBA00001033"/>
    </source>
</evidence>
<evidence type="ECO:0000256" key="12">
    <source>
        <dbReference type="ARBA" id="ARBA00023136"/>
    </source>
</evidence>
<evidence type="ECO:0000256" key="17">
    <source>
        <dbReference type="PIRSR" id="PIRSR600760-2"/>
    </source>
</evidence>
<name>A0A8T3DWU9_9TELE</name>
<evidence type="ECO:0000256" key="8">
    <source>
        <dbReference type="ARBA" id="ARBA00022723"/>
    </source>
</evidence>
<dbReference type="Proteomes" id="UP000829720">
    <property type="component" value="Unassembled WGS sequence"/>
</dbReference>
<dbReference type="OrthoDB" id="74460at2759"/>
<dbReference type="FunFam" id="3.40.190.80:FF:000007">
    <property type="entry name" value="Blast:Putative inositol monophosphatase 3"/>
    <property type="match status" value="1"/>
</dbReference>
<keyword evidence="7 18" id="KW-0812">Transmembrane</keyword>
<comment type="subcellular location">
    <subcellularLocation>
        <location evidence="3">Membrane</location>
        <topology evidence="3">Single-pass membrane protein</topology>
    </subcellularLocation>
</comment>
<evidence type="ECO:0000313" key="20">
    <source>
        <dbReference type="Proteomes" id="UP000829720"/>
    </source>
</evidence>
<dbReference type="Pfam" id="PF00459">
    <property type="entry name" value="Inositol_P"/>
    <property type="match status" value="1"/>
</dbReference>
<comment type="cofactor">
    <cofactor evidence="2 17">
        <name>Mg(2+)</name>
        <dbReference type="ChEBI" id="CHEBI:18420"/>
    </cofactor>
</comment>
<dbReference type="CDD" id="cd01640">
    <property type="entry name" value="IPPase"/>
    <property type="match status" value="1"/>
</dbReference>
<evidence type="ECO:0000256" key="16">
    <source>
        <dbReference type="ARBA" id="ARBA00043030"/>
    </source>
</evidence>
<reference evidence="19" key="1">
    <citation type="submission" date="2021-01" db="EMBL/GenBank/DDBJ databases">
        <authorList>
            <person name="Zahm M."/>
            <person name="Roques C."/>
            <person name="Cabau C."/>
            <person name="Klopp C."/>
            <person name="Donnadieu C."/>
            <person name="Jouanno E."/>
            <person name="Lampietro C."/>
            <person name="Louis A."/>
            <person name="Herpin A."/>
            <person name="Echchiki A."/>
            <person name="Berthelot C."/>
            <person name="Parey E."/>
            <person name="Roest-Crollius H."/>
            <person name="Braasch I."/>
            <person name="Postlethwait J."/>
            <person name="Bobe J."/>
            <person name="Montfort J."/>
            <person name="Bouchez O."/>
            <person name="Begum T."/>
            <person name="Mejri S."/>
            <person name="Adams A."/>
            <person name="Chen W.-J."/>
            <person name="Guiguen Y."/>
        </authorList>
    </citation>
    <scope>NUCLEOTIDE SEQUENCE</scope>
    <source>
        <tissue evidence="19">Blood</tissue>
    </source>
</reference>
<dbReference type="Gene3D" id="3.30.540.10">
    <property type="entry name" value="Fructose-1,6-Bisphosphatase, subunit A, domain 1"/>
    <property type="match status" value="1"/>
</dbReference>
<accession>A0A8T3DWU9</accession>
<keyword evidence="9" id="KW-0378">Hydrolase</keyword>
<evidence type="ECO:0000256" key="18">
    <source>
        <dbReference type="SAM" id="Phobius"/>
    </source>
</evidence>
<keyword evidence="11 18" id="KW-1133">Transmembrane helix</keyword>
<feature type="binding site" evidence="17">
    <location>
        <position position="283"/>
    </location>
    <ligand>
        <name>Mg(2+)</name>
        <dbReference type="ChEBI" id="CHEBI:18420"/>
        <label>1</label>
        <note>catalytic</note>
    </ligand>
</feature>
<evidence type="ECO:0000256" key="14">
    <source>
        <dbReference type="ARBA" id="ARBA00042166"/>
    </source>
</evidence>
<dbReference type="GO" id="GO:0052834">
    <property type="term" value="F:inositol monophosphate phosphatase activity"/>
    <property type="evidence" value="ECO:0007669"/>
    <property type="project" value="UniProtKB-EC"/>
</dbReference>
<keyword evidence="8 17" id="KW-0479">Metal-binding</keyword>
<evidence type="ECO:0000256" key="11">
    <source>
        <dbReference type="ARBA" id="ARBA00022989"/>
    </source>
</evidence>
<evidence type="ECO:0000256" key="15">
    <source>
        <dbReference type="ARBA" id="ARBA00042949"/>
    </source>
</evidence>
<dbReference type="GO" id="GO:0016020">
    <property type="term" value="C:membrane"/>
    <property type="evidence" value="ECO:0007669"/>
    <property type="project" value="UniProtKB-SubCell"/>
</dbReference>
<dbReference type="EMBL" id="JAERUA010000003">
    <property type="protein sequence ID" value="KAI1901412.1"/>
    <property type="molecule type" value="Genomic_DNA"/>
</dbReference>
<comment type="caution">
    <text evidence="19">The sequence shown here is derived from an EMBL/GenBank/DDBJ whole genome shotgun (WGS) entry which is preliminary data.</text>
</comment>
<dbReference type="InterPro" id="IPR050725">
    <property type="entry name" value="CysQ/Inositol_MonoPase"/>
</dbReference>
<dbReference type="Gene3D" id="3.40.190.80">
    <property type="match status" value="1"/>
</dbReference>
<dbReference type="FunFam" id="3.30.540.10:FF:000012">
    <property type="entry name" value="Blast:Putative inositol monophosphatase 3"/>
    <property type="match status" value="1"/>
</dbReference>